<evidence type="ECO:0000313" key="2">
    <source>
        <dbReference type="Proteomes" id="UP001589814"/>
    </source>
</evidence>
<dbReference type="RefSeq" id="WP_019951779.1">
    <property type="nucleotide sequence ID" value="NZ_JBHLVX010000023.1"/>
</dbReference>
<proteinExistence type="predicted"/>
<sequence length="77" mass="8610">MSAIPALYPRYGPSAFETYIPAQLKAPLGLLRIREWLATALKRRICIHSEEVDFSHPAASATAWVISRMVTRLSVRG</sequence>
<dbReference type="EMBL" id="JBHLVX010000023">
    <property type="protein sequence ID" value="MFC0267812.1"/>
    <property type="molecule type" value="Genomic_DNA"/>
</dbReference>
<protein>
    <submittedName>
        <fullName evidence="1">Uncharacterized protein</fullName>
    </submittedName>
</protein>
<organism evidence="1 2">
    <name type="scientific">Kushneria aurantia</name>
    <dbReference type="NCBI Taxonomy" id="504092"/>
    <lineage>
        <taxon>Bacteria</taxon>
        <taxon>Pseudomonadati</taxon>
        <taxon>Pseudomonadota</taxon>
        <taxon>Gammaproteobacteria</taxon>
        <taxon>Oceanospirillales</taxon>
        <taxon>Halomonadaceae</taxon>
        <taxon>Kushneria</taxon>
    </lineage>
</organism>
<dbReference type="Proteomes" id="UP001589814">
    <property type="component" value="Unassembled WGS sequence"/>
</dbReference>
<evidence type="ECO:0000313" key="1">
    <source>
        <dbReference type="EMBL" id="MFC0267812.1"/>
    </source>
</evidence>
<keyword evidence="2" id="KW-1185">Reference proteome</keyword>
<reference evidence="1 2" key="1">
    <citation type="submission" date="2024-09" db="EMBL/GenBank/DDBJ databases">
        <authorList>
            <person name="Sun Q."/>
            <person name="Mori K."/>
        </authorList>
    </citation>
    <scope>NUCLEOTIDE SEQUENCE [LARGE SCALE GENOMIC DNA]</scope>
    <source>
        <strain evidence="1 2">CCM 7415</strain>
    </source>
</reference>
<comment type="caution">
    <text evidence="1">The sequence shown here is derived from an EMBL/GenBank/DDBJ whole genome shotgun (WGS) entry which is preliminary data.</text>
</comment>
<name>A0ABV6G2E1_9GAMM</name>
<gene>
    <name evidence="1" type="ORF">ACFFHW_07380</name>
</gene>
<accession>A0ABV6G2E1</accession>